<proteinExistence type="predicted"/>
<organism evidence="2 3">
    <name type="scientific">Chlorella ohadii</name>
    <dbReference type="NCBI Taxonomy" id="2649997"/>
    <lineage>
        <taxon>Eukaryota</taxon>
        <taxon>Viridiplantae</taxon>
        <taxon>Chlorophyta</taxon>
        <taxon>core chlorophytes</taxon>
        <taxon>Trebouxiophyceae</taxon>
        <taxon>Chlorellales</taxon>
        <taxon>Chlorellaceae</taxon>
        <taxon>Chlorella clade</taxon>
        <taxon>Chlorella</taxon>
    </lineage>
</organism>
<protein>
    <submittedName>
        <fullName evidence="2">Uncharacterized protein</fullName>
    </submittedName>
</protein>
<feature type="compositionally biased region" description="Low complexity" evidence="1">
    <location>
        <begin position="58"/>
        <end position="68"/>
    </location>
</feature>
<gene>
    <name evidence="2" type="ORF">COHA_001014</name>
</gene>
<accession>A0AAD5H5W6</accession>
<feature type="region of interest" description="Disordered" evidence="1">
    <location>
        <begin position="1"/>
        <end position="76"/>
    </location>
</feature>
<keyword evidence="3" id="KW-1185">Reference proteome</keyword>
<dbReference type="Proteomes" id="UP001205105">
    <property type="component" value="Unassembled WGS sequence"/>
</dbReference>
<dbReference type="EMBL" id="JADXDR010000017">
    <property type="protein sequence ID" value="KAI7845464.1"/>
    <property type="molecule type" value="Genomic_DNA"/>
</dbReference>
<reference evidence="2" key="1">
    <citation type="submission" date="2020-11" db="EMBL/GenBank/DDBJ databases">
        <title>Chlorella ohadii genome sequencing and assembly.</title>
        <authorList>
            <person name="Murik O."/>
            <person name="Treves H."/>
            <person name="Kedem I."/>
            <person name="Shotland Y."/>
            <person name="Kaplan A."/>
        </authorList>
    </citation>
    <scope>NUCLEOTIDE SEQUENCE</scope>
    <source>
        <strain evidence="2">1</strain>
    </source>
</reference>
<evidence type="ECO:0000313" key="3">
    <source>
        <dbReference type="Proteomes" id="UP001205105"/>
    </source>
</evidence>
<sequence length="301" mass="30318">MLLGACAGPAARAPARSAGQLAGSPTSPSTINGRARRLPEPGSAQHHRRRQSGAAVCAPPAALPSESLPETRKDQEQRLAALEVQARQCELLLDQAEAAAAAAAAPKAAKAAADKALQPWVYAAAGAGAKAAKQVKGLRTEADEIVESLSKALCGTEVLLSLEVQLGLESELTCVDSLADSRAALQLMAAEARMAGGVSELTHLRLTITAVLAAAVQQAPLVSSSGTVAPFLRMRLSDVAVAAAAGAVVLKEMRVNSGQGGPDCAAELAAAEAKAAAAADMLGQLALCLAASAGVEWAAEE</sequence>
<dbReference type="AlphaFoldDB" id="A0AAD5H5W6"/>
<feature type="compositionally biased region" description="Low complexity" evidence="1">
    <location>
        <begin position="1"/>
        <end position="22"/>
    </location>
</feature>
<evidence type="ECO:0000313" key="2">
    <source>
        <dbReference type="EMBL" id="KAI7845464.1"/>
    </source>
</evidence>
<comment type="caution">
    <text evidence="2">The sequence shown here is derived from an EMBL/GenBank/DDBJ whole genome shotgun (WGS) entry which is preliminary data.</text>
</comment>
<name>A0AAD5H5W6_9CHLO</name>
<evidence type="ECO:0000256" key="1">
    <source>
        <dbReference type="SAM" id="MobiDB-lite"/>
    </source>
</evidence>
<feature type="compositionally biased region" description="Polar residues" evidence="1">
    <location>
        <begin position="23"/>
        <end position="32"/>
    </location>
</feature>